<protein>
    <submittedName>
        <fullName evidence="2">Uncharacterized protein</fullName>
    </submittedName>
</protein>
<dbReference type="GeneID" id="78776794"/>
<dbReference type="SUPFAM" id="SSF48690">
    <property type="entry name" value="Epsilon subunit of mitochondrial F1F0-ATP synthase"/>
    <property type="match status" value="1"/>
</dbReference>
<name>A0A6A5GCC0_CAERE</name>
<proteinExistence type="inferred from homology"/>
<accession>A0A6A5GCC0</accession>
<dbReference type="GO" id="GO:0046933">
    <property type="term" value="F:proton-transporting ATP synthase activity, rotational mechanism"/>
    <property type="evidence" value="ECO:0007669"/>
    <property type="project" value="InterPro"/>
</dbReference>
<dbReference type="RefSeq" id="XP_053581943.1">
    <property type="nucleotide sequence ID" value="XM_053733030.1"/>
</dbReference>
<reference evidence="2 3" key="1">
    <citation type="submission" date="2019-12" db="EMBL/GenBank/DDBJ databases">
        <title>Chromosome-level assembly of the Caenorhabditis remanei genome.</title>
        <authorList>
            <person name="Teterina A.A."/>
            <person name="Willis J.H."/>
            <person name="Phillips P.C."/>
        </authorList>
    </citation>
    <scope>NUCLEOTIDE SEQUENCE [LARGE SCALE GENOMIC DNA]</scope>
    <source>
        <strain evidence="2 3">PX506</strain>
        <tissue evidence="2">Whole organism</tissue>
    </source>
</reference>
<dbReference type="InterPro" id="IPR036742">
    <property type="entry name" value="ATP_synth_F1_esu_sf_mt"/>
</dbReference>
<dbReference type="FunFam" id="1.10.1620.20:FF:000009">
    <property type="entry name" value="Putative ATP synthase subunit epsilon, mitochondrial"/>
    <property type="match status" value="1"/>
</dbReference>
<evidence type="ECO:0000256" key="1">
    <source>
        <dbReference type="ARBA" id="ARBA00009502"/>
    </source>
</evidence>
<dbReference type="GO" id="GO:0005743">
    <property type="term" value="C:mitochondrial inner membrane"/>
    <property type="evidence" value="ECO:0007669"/>
    <property type="project" value="InterPro"/>
</dbReference>
<dbReference type="CDD" id="cd12153">
    <property type="entry name" value="F1-ATPase_epsilon"/>
    <property type="match status" value="1"/>
</dbReference>
<dbReference type="AlphaFoldDB" id="A0A6A5GCC0"/>
<dbReference type="GO" id="GO:0042776">
    <property type="term" value="P:proton motive force-driven mitochondrial ATP synthesis"/>
    <property type="evidence" value="ECO:0007669"/>
    <property type="project" value="TreeGrafter"/>
</dbReference>
<evidence type="ECO:0000313" key="2">
    <source>
        <dbReference type="EMBL" id="KAF1752897.1"/>
    </source>
</evidence>
<dbReference type="PANTHER" id="PTHR12448">
    <property type="entry name" value="ATP SYNTHASE EPSILON CHAIN, MITOCHONDRIAL"/>
    <property type="match status" value="1"/>
</dbReference>
<sequence length="518" mass="59033">MLDLMSNEHLFAFRHRLPQYAHEEQDRQLECRSCRVKCTLGVFQVRSNPSSHDSDDIHVDGRSWEINILFNRTVWIISSISWVSGGDDSSTCIQSGHDTSLGNRDGLLLHNLMNSSSVVIHHLIKLIDTADSTIRQHQSTSFKRHFSSNRILHNSSSQTDSRRSTTSGVLRTWGKTVNVSEKLRFGYSWISHHQNIDASTNLHSIRSVVISSDKSHKKTLLDIHVSKDFWSDRSSQSLVIVSLAAKNFKFLRLNSIVCWVVVEIMNELLHNWQENAGHLHNISSVAPSSHLSVNIDGHCSWNRSDWHLLTELLDSKFLELDEFGSTKLHVESSIGLSFNTFLIWTVEWRSELHSLHWLIDFGSTCITSVCHHLNTWLHFGGSDDNSFHRNQMSDFCGLDITNACLMNLVFSCEIDFKALKKLGWVLLALVLKRNFFICSSFSIVHLNTLEHMSVESINDWSRRTMVAWRAAGLNYVRYSQIAAEITRKCTKAAPGKAAAKKPEATLKINVWENGKQQK</sequence>
<evidence type="ECO:0000313" key="3">
    <source>
        <dbReference type="Proteomes" id="UP000483820"/>
    </source>
</evidence>
<gene>
    <name evidence="2" type="ORF">GCK72_019452</name>
</gene>
<dbReference type="KEGG" id="crq:GCK72_019452"/>
<dbReference type="CTD" id="78776794"/>
<dbReference type="GO" id="GO:0045259">
    <property type="term" value="C:proton-transporting ATP synthase complex"/>
    <property type="evidence" value="ECO:0007669"/>
    <property type="project" value="InterPro"/>
</dbReference>
<comment type="caution">
    <text evidence="2">The sequence shown here is derived from an EMBL/GenBank/DDBJ whole genome shotgun (WGS) entry which is preliminary data.</text>
</comment>
<dbReference type="PANTHER" id="PTHR12448:SF0">
    <property type="entry name" value="ATP SYNTHASE SUBUNIT EPSILON, MITOCHONDRIAL"/>
    <property type="match status" value="1"/>
</dbReference>
<dbReference type="Pfam" id="PF04627">
    <property type="entry name" value="ATP-synt_Eps"/>
    <property type="match status" value="1"/>
</dbReference>
<dbReference type="Gene3D" id="1.10.1620.20">
    <property type="entry name" value="ATP synthase, F1 complex, epsilon subunit superfamily, mitochondrial"/>
    <property type="match status" value="1"/>
</dbReference>
<comment type="similarity">
    <text evidence="1">Belongs to the eukaryotic ATPase epsilon family.</text>
</comment>
<dbReference type="InterPro" id="IPR006721">
    <property type="entry name" value="ATP_synth_F1_esu_mt"/>
</dbReference>
<dbReference type="EMBL" id="WUAV01000005">
    <property type="protein sequence ID" value="KAF1752897.1"/>
    <property type="molecule type" value="Genomic_DNA"/>
</dbReference>
<dbReference type="Proteomes" id="UP000483820">
    <property type="component" value="Chromosome V"/>
</dbReference>
<organism evidence="2 3">
    <name type="scientific">Caenorhabditis remanei</name>
    <name type="common">Caenorhabditis vulgaris</name>
    <dbReference type="NCBI Taxonomy" id="31234"/>
    <lineage>
        <taxon>Eukaryota</taxon>
        <taxon>Metazoa</taxon>
        <taxon>Ecdysozoa</taxon>
        <taxon>Nematoda</taxon>
        <taxon>Chromadorea</taxon>
        <taxon>Rhabditida</taxon>
        <taxon>Rhabditina</taxon>
        <taxon>Rhabditomorpha</taxon>
        <taxon>Rhabditoidea</taxon>
        <taxon>Rhabditidae</taxon>
        <taxon>Peloderinae</taxon>
        <taxon>Caenorhabditis</taxon>
    </lineage>
</organism>